<dbReference type="AlphaFoldDB" id="C7Q1D6"/>
<dbReference type="EMBL" id="CP001700">
    <property type="protein sequence ID" value="ACU73665.1"/>
    <property type="molecule type" value="Genomic_DNA"/>
</dbReference>
<evidence type="ECO:0000313" key="2">
    <source>
        <dbReference type="EMBL" id="ACU73665.1"/>
    </source>
</evidence>
<dbReference type="Gene3D" id="3.10.180.10">
    <property type="entry name" value="2,3-Dihydroxybiphenyl 1,2-Dioxygenase, domain 1"/>
    <property type="match status" value="2"/>
</dbReference>
<keyword evidence="2" id="KW-0223">Dioxygenase</keyword>
<dbReference type="PANTHER" id="PTHR33993:SF14">
    <property type="entry name" value="GB|AAF24581.1"/>
    <property type="match status" value="1"/>
</dbReference>
<dbReference type="InterPro" id="IPR004360">
    <property type="entry name" value="Glyas_Fos-R_dOase_dom"/>
</dbReference>
<keyword evidence="3" id="KW-1185">Reference proteome</keyword>
<dbReference type="InterPro" id="IPR037523">
    <property type="entry name" value="VOC_core"/>
</dbReference>
<protein>
    <submittedName>
        <fullName evidence="2">Glyoxalase/bleomycin resistance protein/dioxygenase</fullName>
    </submittedName>
</protein>
<dbReference type="InParanoid" id="C7Q1D6"/>
<keyword evidence="2" id="KW-0560">Oxidoreductase</keyword>
<dbReference type="PROSITE" id="PS51819">
    <property type="entry name" value="VOC"/>
    <property type="match status" value="2"/>
</dbReference>
<dbReference type="eggNOG" id="COG3324">
    <property type="taxonomic scope" value="Bacteria"/>
</dbReference>
<organism evidence="2 3">
    <name type="scientific">Catenulispora acidiphila (strain DSM 44928 / JCM 14897 / NBRC 102108 / NRRL B-24433 / ID139908)</name>
    <dbReference type="NCBI Taxonomy" id="479433"/>
    <lineage>
        <taxon>Bacteria</taxon>
        <taxon>Bacillati</taxon>
        <taxon>Actinomycetota</taxon>
        <taxon>Actinomycetes</taxon>
        <taxon>Catenulisporales</taxon>
        <taxon>Catenulisporaceae</taxon>
        <taxon>Catenulispora</taxon>
    </lineage>
</organism>
<dbReference type="Proteomes" id="UP000000851">
    <property type="component" value="Chromosome"/>
</dbReference>
<proteinExistence type="predicted"/>
<accession>C7Q1D6</accession>
<dbReference type="HOGENOM" id="CLU_069623_3_0_11"/>
<feature type="domain" description="VOC" evidence="1">
    <location>
        <begin position="10"/>
        <end position="124"/>
    </location>
</feature>
<feature type="domain" description="VOC" evidence="1">
    <location>
        <begin position="138"/>
        <end position="255"/>
    </location>
</feature>
<sequence>MKMTEYVPGTPCWVDLGTTDLEGAKAFYGGLFGWSAQVAEDPAAGGYTTFLLNGEQVAGAMTTMSPEQPVAWSTYVAVSDADAAMTRAEGAGAKAIVPPMDVMDIGRMAMFADPTGAALGLWQPKTMKGAGLVNEPGALAWDELNTRDAEAAKAFYAAVFGWDAKTTPMGEGMEYTELKLNTRTVAGLMVMDDEHFPKETPPHWAVYFGVADCEASVAKVGELGGTIVVPTTPIPMGRFAVCQDPQGGFFSMFESSGASE</sequence>
<dbReference type="KEGG" id="cai:Caci_4804"/>
<dbReference type="Pfam" id="PF00903">
    <property type="entry name" value="Glyoxalase"/>
    <property type="match status" value="2"/>
</dbReference>
<dbReference type="CDD" id="cd07247">
    <property type="entry name" value="SgaA_N_like"/>
    <property type="match status" value="2"/>
</dbReference>
<dbReference type="RefSeq" id="WP_015793394.1">
    <property type="nucleotide sequence ID" value="NC_013131.1"/>
</dbReference>
<dbReference type="PANTHER" id="PTHR33993">
    <property type="entry name" value="GLYOXALASE-RELATED"/>
    <property type="match status" value="1"/>
</dbReference>
<reference evidence="2 3" key="1">
    <citation type="journal article" date="2009" name="Stand. Genomic Sci.">
        <title>Complete genome sequence of Catenulispora acidiphila type strain (ID 139908).</title>
        <authorList>
            <person name="Copeland A."/>
            <person name="Lapidus A."/>
            <person name="Glavina Del Rio T."/>
            <person name="Nolan M."/>
            <person name="Lucas S."/>
            <person name="Chen F."/>
            <person name="Tice H."/>
            <person name="Cheng J.F."/>
            <person name="Bruce D."/>
            <person name="Goodwin L."/>
            <person name="Pitluck S."/>
            <person name="Mikhailova N."/>
            <person name="Pati A."/>
            <person name="Ivanova N."/>
            <person name="Mavromatis K."/>
            <person name="Chen A."/>
            <person name="Palaniappan K."/>
            <person name="Chain P."/>
            <person name="Land M."/>
            <person name="Hauser L."/>
            <person name="Chang Y.J."/>
            <person name="Jeffries C.D."/>
            <person name="Chertkov O."/>
            <person name="Brettin T."/>
            <person name="Detter J.C."/>
            <person name="Han C."/>
            <person name="Ali Z."/>
            <person name="Tindall B.J."/>
            <person name="Goker M."/>
            <person name="Bristow J."/>
            <person name="Eisen J.A."/>
            <person name="Markowitz V."/>
            <person name="Hugenholtz P."/>
            <person name="Kyrpides N.C."/>
            <person name="Klenk H.P."/>
        </authorList>
    </citation>
    <scope>NUCLEOTIDE SEQUENCE [LARGE SCALE GENOMIC DNA]</scope>
    <source>
        <strain evidence="3">DSM 44928 / JCM 14897 / NBRC 102108 / NRRL B-24433 / ID139908</strain>
    </source>
</reference>
<gene>
    <name evidence="2" type="ordered locus">Caci_4804</name>
</gene>
<dbReference type="InterPro" id="IPR052164">
    <property type="entry name" value="Anthracycline_SecMetBiosynth"/>
</dbReference>
<evidence type="ECO:0000313" key="3">
    <source>
        <dbReference type="Proteomes" id="UP000000851"/>
    </source>
</evidence>
<dbReference type="SUPFAM" id="SSF54593">
    <property type="entry name" value="Glyoxalase/Bleomycin resistance protein/Dihydroxybiphenyl dioxygenase"/>
    <property type="match status" value="2"/>
</dbReference>
<name>C7Q1D6_CATAD</name>
<dbReference type="InterPro" id="IPR029068">
    <property type="entry name" value="Glyas_Bleomycin-R_OHBP_Dase"/>
</dbReference>
<evidence type="ECO:0000259" key="1">
    <source>
        <dbReference type="PROSITE" id="PS51819"/>
    </source>
</evidence>
<dbReference type="GO" id="GO:0051213">
    <property type="term" value="F:dioxygenase activity"/>
    <property type="evidence" value="ECO:0007669"/>
    <property type="project" value="UniProtKB-KW"/>
</dbReference>